<evidence type="ECO:0000313" key="8">
    <source>
        <dbReference type="EMBL" id="EDM75878.1"/>
    </source>
</evidence>
<comment type="subcellular location">
    <subcellularLocation>
        <location evidence="1">Endomembrane system</location>
        <topology evidence="1">Multi-pass membrane protein</topology>
    </subcellularLocation>
</comment>
<feature type="transmembrane region" description="Helical" evidence="6">
    <location>
        <begin position="280"/>
        <end position="301"/>
    </location>
</feature>
<feature type="region of interest" description="Disordered" evidence="5">
    <location>
        <begin position="837"/>
        <end position="889"/>
    </location>
</feature>
<feature type="transmembrane region" description="Helical" evidence="6">
    <location>
        <begin position="623"/>
        <end position="652"/>
    </location>
</feature>
<evidence type="ECO:0000256" key="4">
    <source>
        <dbReference type="ARBA" id="ARBA00023136"/>
    </source>
</evidence>
<keyword evidence="4 6" id="KW-0472">Membrane</keyword>
<dbReference type="STRING" id="391625.PPSIR1_08187"/>
<feature type="transmembrane region" description="Helical" evidence="6">
    <location>
        <begin position="380"/>
        <end position="399"/>
    </location>
</feature>
<feature type="transmembrane region" description="Helical" evidence="6">
    <location>
        <begin position="405"/>
        <end position="427"/>
    </location>
</feature>
<organism evidence="8 9">
    <name type="scientific">Plesiocystis pacifica SIR-1</name>
    <dbReference type="NCBI Taxonomy" id="391625"/>
    <lineage>
        <taxon>Bacteria</taxon>
        <taxon>Pseudomonadati</taxon>
        <taxon>Myxococcota</taxon>
        <taxon>Polyangia</taxon>
        <taxon>Nannocystales</taxon>
        <taxon>Nannocystaceae</taxon>
        <taxon>Plesiocystis</taxon>
    </lineage>
</organism>
<feature type="compositionally biased region" description="Basic and acidic residues" evidence="5">
    <location>
        <begin position="845"/>
        <end position="856"/>
    </location>
</feature>
<evidence type="ECO:0000259" key="7">
    <source>
        <dbReference type="SMART" id="SM00752"/>
    </source>
</evidence>
<gene>
    <name evidence="8" type="ORF">PPSIR1_08187</name>
</gene>
<feature type="transmembrane region" description="Helical" evidence="6">
    <location>
        <begin position="582"/>
        <end position="602"/>
    </location>
</feature>
<dbReference type="EMBL" id="ABCS01000078">
    <property type="protein sequence ID" value="EDM75878.1"/>
    <property type="molecule type" value="Genomic_DNA"/>
</dbReference>
<dbReference type="AlphaFoldDB" id="A6GE12"/>
<dbReference type="OrthoDB" id="5476757at2"/>
<evidence type="ECO:0000256" key="3">
    <source>
        <dbReference type="ARBA" id="ARBA00022989"/>
    </source>
</evidence>
<protein>
    <recommendedName>
        <fullName evidence="7">HTTM-like domain-containing protein</fullName>
    </recommendedName>
</protein>
<dbReference type="PANTHER" id="PTHR39535">
    <property type="entry name" value="SPORULATION-DELAYING PROTEIN SDPB"/>
    <property type="match status" value="1"/>
</dbReference>
<feature type="region of interest" description="Disordered" evidence="5">
    <location>
        <begin position="238"/>
        <end position="260"/>
    </location>
</feature>
<dbReference type="SMART" id="SM00752">
    <property type="entry name" value="HTTM"/>
    <property type="match status" value="1"/>
</dbReference>
<accession>A6GE12</accession>
<feature type="transmembrane region" description="Helical" evidence="6">
    <location>
        <begin position="341"/>
        <end position="359"/>
    </location>
</feature>
<sequence length="889" mass="100543">MSGIPSAIAALGPGALLAAETIPNEQALALGPTLGWLVFACALLVMAIAVLDVERVRAFWLRTEDPRSLGAFRIVFALVLLLNINNMWAHFEFLFTDEGLYLGDSARQYGAGRQFWGYGLGGEGEAAGFFDLSAVLWWAKGPRYSLLHFWDSPGFFWGYIAVFEIATIAFLLGFRTRAMGFLSLILTLGLMNRSPIYQSGADVVFRVMFVYLVLSRCGHAYSIDNWLRCRKLRRAGRLSERDGPGEGAGAIVSDDEGKDSEQPRELEAIYRRIPAWPRMLILLQLVTIYLWTGCAKTGSVWSKGDSLYYALNLDHFSRVPTQYFGYVFGTNLFRMMTWTVHFWQMGFGLMVLGLIVRWARREGLERPEQPWRRWALRACWLGLALLALAITWVGLPVHIPPDAKLSLGALRGLVAGGWLVFITLFALGWRRLRDRPVVLRLRGHEWTLDLESFCTVFLGRKLWLTLGLFFHLHILVLMNIGMFAPVMIAVYIACLNGTEVAVILRRLGMALARLGVPGMAEWVVRGEAITPTESLEFIREREAKGLRRVSQPLVGARLLPVGVLVASFAGVVAGVLARVEDVSWWAWPLVLGVALPTAYALGGRLVGGREGTKSSDSGDAKDGWVYAYGAFGRGVVMTFVAVHLACVAAWSIPDKDCTRSFRAPAREVVKPWMYRTQTHQSWNMFAPNPTRSNVFMKVFVTDAEGELWDLYTDANSPRNKIQPWFIYDRMGKITRRVTGKGKHYQKWVARYHCRMWALEHDGEVPEEVMIMKQWYRVPSPETMRKRGPYQPEDYLAKHGHQKEVYTAKCATEPDAQPTNELRRRHGLPEVDEATIHRATKRRRPRWDSRQGVESKVRKGRAKATKALRQAKREAQRHAWQTLGAQPPQR</sequence>
<dbReference type="InterPro" id="IPR052964">
    <property type="entry name" value="Sporulation_signal_mat"/>
</dbReference>
<dbReference type="PANTHER" id="PTHR39535:SF2">
    <property type="entry name" value="HTTM DOMAIN-CONTAINING PROTEIN"/>
    <property type="match status" value="1"/>
</dbReference>
<keyword evidence="9" id="KW-1185">Reference proteome</keyword>
<evidence type="ECO:0000256" key="2">
    <source>
        <dbReference type="ARBA" id="ARBA00022692"/>
    </source>
</evidence>
<comment type="caution">
    <text evidence="8">The sequence shown here is derived from an EMBL/GenBank/DDBJ whole genome shotgun (WGS) entry which is preliminary data.</text>
</comment>
<feature type="transmembrane region" description="Helical" evidence="6">
    <location>
        <begin position="71"/>
        <end position="91"/>
    </location>
</feature>
<evidence type="ECO:0000256" key="1">
    <source>
        <dbReference type="ARBA" id="ARBA00004127"/>
    </source>
</evidence>
<reference evidence="8 9" key="1">
    <citation type="submission" date="2007-06" db="EMBL/GenBank/DDBJ databases">
        <authorList>
            <person name="Shimkets L."/>
            <person name="Ferriera S."/>
            <person name="Johnson J."/>
            <person name="Kravitz S."/>
            <person name="Beeson K."/>
            <person name="Sutton G."/>
            <person name="Rogers Y.-H."/>
            <person name="Friedman R."/>
            <person name="Frazier M."/>
            <person name="Venter J.C."/>
        </authorList>
    </citation>
    <scope>NUCLEOTIDE SEQUENCE [LARGE SCALE GENOMIC DNA]</scope>
    <source>
        <strain evidence="8 9">SIR-1</strain>
    </source>
</reference>
<keyword evidence="2 6" id="KW-0812">Transmembrane</keyword>
<dbReference type="GO" id="GO:0012505">
    <property type="term" value="C:endomembrane system"/>
    <property type="evidence" value="ECO:0007669"/>
    <property type="project" value="UniProtKB-SubCell"/>
</dbReference>
<dbReference type="Proteomes" id="UP000005801">
    <property type="component" value="Unassembled WGS sequence"/>
</dbReference>
<feature type="domain" description="HTTM-like" evidence="7">
    <location>
        <begin position="61"/>
        <end position="403"/>
    </location>
</feature>
<dbReference type="RefSeq" id="WP_006974952.1">
    <property type="nucleotide sequence ID" value="NZ_ABCS01000078.1"/>
</dbReference>
<proteinExistence type="predicted"/>
<feature type="transmembrane region" description="Helical" evidence="6">
    <location>
        <begin position="554"/>
        <end position="576"/>
    </location>
</feature>
<dbReference type="InterPro" id="IPR011020">
    <property type="entry name" value="HTTM-like"/>
</dbReference>
<feature type="transmembrane region" description="Helical" evidence="6">
    <location>
        <begin position="34"/>
        <end position="51"/>
    </location>
</feature>
<evidence type="ECO:0000256" key="5">
    <source>
        <dbReference type="SAM" id="MobiDB-lite"/>
    </source>
</evidence>
<name>A6GE12_9BACT</name>
<feature type="transmembrane region" description="Helical" evidence="6">
    <location>
        <begin position="486"/>
        <end position="504"/>
    </location>
</feature>
<evidence type="ECO:0000313" key="9">
    <source>
        <dbReference type="Proteomes" id="UP000005801"/>
    </source>
</evidence>
<evidence type="ECO:0000256" key="6">
    <source>
        <dbReference type="SAM" id="Phobius"/>
    </source>
</evidence>
<feature type="transmembrane region" description="Helical" evidence="6">
    <location>
        <begin position="154"/>
        <end position="172"/>
    </location>
</feature>
<dbReference type="eggNOG" id="COG3011">
    <property type="taxonomic scope" value="Bacteria"/>
</dbReference>
<keyword evidence="3 6" id="KW-1133">Transmembrane helix</keyword>
<feature type="compositionally biased region" description="Basic residues" evidence="5">
    <location>
        <begin position="857"/>
        <end position="869"/>
    </location>
</feature>